<evidence type="ECO:0000313" key="2">
    <source>
        <dbReference type="EMBL" id="GGB16726.1"/>
    </source>
</evidence>
<dbReference type="PANTHER" id="PTHR42659:SF9">
    <property type="entry name" value="XANTHINE DEHYDROGENASE FAD-BINDING SUBUNIT XDHB-RELATED"/>
    <property type="match status" value="1"/>
</dbReference>
<dbReference type="SUPFAM" id="SSF56176">
    <property type="entry name" value="FAD-binding/transporter-associated domain-like"/>
    <property type="match status" value="1"/>
</dbReference>
<protein>
    <submittedName>
        <fullName evidence="2">Oxidoreductase (Molybdopterin dehydrogenase?)</fullName>
    </submittedName>
</protein>
<reference evidence="2" key="2">
    <citation type="submission" date="2020-09" db="EMBL/GenBank/DDBJ databases">
        <authorList>
            <person name="Sun Q."/>
            <person name="Zhou Y."/>
        </authorList>
    </citation>
    <scope>NUCLEOTIDE SEQUENCE</scope>
    <source>
        <strain evidence="2">CGMCC 1.12827</strain>
    </source>
</reference>
<proteinExistence type="predicted"/>
<keyword evidence="3" id="KW-1185">Reference proteome</keyword>
<dbReference type="EMBL" id="BMGC01000001">
    <property type="protein sequence ID" value="GGB16726.1"/>
    <property type="molecule type" value="Genomic_DNA"/>
</dbReference>
<dbReference type="InterPro" id="IPR016166">
    <property type="entry name" value="FAD-bd_PCMH"/>
</dbReference>
<dbReference type="Pfam" id="PF00941">
    <property type="entry name" value="FAD_binding_5"/>
    <property type="match status" value="1"/>
</dbReference>
<dbReference type="RefSeq" id="WP_188584614.1">
    <property type="nucleotide sequence ID" value="NZ_BMGC01000001.1"/>
</dbReference>
<dbReference type="InterPro" id="IPR016169">
    <property type="entry name" value="FAD-bd_PCMH_sub2"/>
</dbReference>
<feature type="domain" description="FAD-binding PCMH-type" evidence="1">
    <location>
        <begin position="1"/>
        <end position="174"/>
    </location>
</feature>
<gene>
    <name evidence="2" type="ORF">GCM10011489_01030</name>
</gene>
<comment type="caution">
    <text evidence="2">The sequence shown here is derived from an EMBL/GenBank/DDBJ whole genome shotgun (WGS) entry which is preliminary data.</text>
</comment>
<dbReference type="GO" id="GO:0071949">
    <property type="term" value="F:FAD binding"/>
    <property type="evidence" value="ECO:0007669"/>
    <property type="project" value="InterPro"/>
</dbReference>
<reference evidence="2" key="1">
    <citation type="journal article" date="2014" name="Int. J. Syst. Evol. Microbiol.">
        <title>Complete genome sequence of Corynebacterium casei LMG S-19264T (=DSM 44701T), isolated from a smear-ripened cheese.</title>
        <authorList>
            <consortium name="US DOE Joint Genome Institute (JGI-PGF)"/>
            <person name="Walter F."/>
            <person name="Albersmeier A."/>
            <person name="Kalinowski J."/>
            <person name="Ruckert C."/>
        </authorList>
    </citation>
    <scope>NUCLEOTIDE SEQUENCE</scope>
    <source>
        <strain evidence="2">CGMCC 1.12827</strain>
    </source>
</reference>
<dbReference type="Proteomes" id="UP000621454">
    <property type="component" value="Unassembled WGS sequence"/>
</dbReference>
<dbReference type="GO" id="GO:0016491">
    <property type="term" value="F:oxidoreductase activity"/>
    <property type="evidence" value="ECO:0007669"/>
    <property type="project" value="InterPro"/>
</dbReference>
<dbReference type="Gene3D" id="3.30.465.10">
    <property type="match status" value="1"/>
</dbReference>
<dbReference type="InterPro" id="IPR002346">
    <property type="entry name" value="Mopterin_DH_FAD-bd"/>
</dbReference>
<accession>A0A916WNZ7</accession>
<organism evidence="2 3">
    <name type="scientific">Gordonia jinhuaensis</name>
    <dbReference type="NCBI Taxonomy" id="1517702"/>
    <lineage>
        <taxon>Bacteria</taxon>
        <taxon>Bacillati</taxon>
        <taxon>Actinomycetota</taxon>
        <taxon>Actinomycetes</taxon>
        <taxon>Mycobacteriales</taxon>
        <taxon>Gordoniaceae</taxon>
        <taxon>Gordonia</taxon>
    </lineage>
</organism>
<name>A0A916WNZ7_9ACTN</name>
<dbReference type="InterPro" id="IPR051312">
    <property type="entry name" value="Diverse_Substr_Oxidored"/>
</dbReference>
<sequence>MDLHTIDETLYPTSRDDLAALRDGDGLMSGGTWLMSEPQLHLRRVVDLRAMGWPDLTIDDAGLTIASTCTFRTLIDGVYPSAWLATPIFGRTARAFLASWKIWQNATVGGNLCLGFPAGAMIGMSTVMDARILVWHRDGTDSLLIPTDFVTGNATTVLATGDVVRSILIPDAALRQPTAIAKIALSPLGRSGAVVHGRRTDASTVVAVTAATDRPYRIEVDSTLSPEAAAREVVSQIPMTAFYTDAHGAADWRRQVTGVLTRQVIGELNS</sequence>
<evidence type="ECO:0000259" key="1">
    <source>
        <dbReference type="PROSITE" id="PS51387"/>
    </source>
</evidence>
<dbReference type="PROSITE" id="PS51387">
    <property type="entry name" value="FAD_PCMH"/>
    <property type="match status" value="1"/>
</dbReference>
<dbReference type="AlphaFoldDB" id="A0A916WNZ7"/>
<dbReference type="InterPro" id="IPR036318">
    <property type="entry name" value="FAD-bd_PCMH-like_sf"/>
</dbReference>
<dbReference type="PANTHER" id="PTHR42659">
    <property type="entry name" value="XANTHINE DEHYDROGENASE SUBUNIT C-RELATED"/>
    <property type="match status" value="1"/>
</dbReference>
<evidence type="ECO:0000313" key="3">
    <source>
        <dbReference type="Proteomes" id="UP000621454"/>
    </source>
</evidence>